<evidence type="ECO:0000256" key="1">
    <source>
        <dbReference type="ARBA" id="ARBA00005051"/>
    </source>
</evidence>
<dbReference type="PROSITE" id="PS50972">
    <property type="entry name" value="PTERIN_BINDING"/>
    <property type="match status" value="1"/>
</dbReference>
<sequence>MYICKQIVLTSKWLNVSHSFLMLVFIFNATLCITFTHSLPNFSAEVHSLDQEVVITLGSNVALRLMRKSGIHITRHACLYEIASVYVTNQPNFLNSSVRAVTQLGPHELLRALKKIEKDICRADGIRYGPKPINIDILFHVKRIISSEILTVPHERIWERPFVMAPLMDLLGSTIDIDIVSCWHSFSLHSRGLFDSWEKLGDEPLVGKEGLKRILPIGNGFWDRSMKTAKGADMIDIGVQSTRPMASRTSVQQGLDRLTPVLEAVLGLPEVKGKIVSMDTFYSEVAAEVVSKGAHIVNDVSTGQLDSNMGDPSTMQNSENLQYDYACKQVALELYLKNHEHSLEFLIGLPNIQAKIERKSLALSHVPILIGPSRKKFLGEICNRTAATERDAATVALHNVRDNVDAVKLCDAVLRQRRSIPPSWKK</sequence>
<evidence type="ECO:0000256" key="5">
    <source>
        <dbReference type="ARBA" id="ARBA00022777"/>
    </source>
</evidence>
<dbReference type="Gene3D" id="3.20.20.20">
    <property type="entry name" value="Dihydropteroate synthase-like"/>
    <property type="match status" value="2"/>
</dbReference>
<evidence type="ECO:0000256" key="4">
    <source>
        <dbReference type="ARBA" id="ARBA00022741"/>
    </source>
</evidence>
<dbReference type="UniPathway" id="UPA00077">
    <property type="reaction ID" value="UER00155"/>
</dbReference>
<dbReference type="GO" id="GO:0004156">
    <property type="term" value="F:dihydropteroate synthase activity"/>
    <property type="evidence" value="ECO:0007669"/>
    <property type="project" value="TreeGrafter"/>
</dbReference>
<dbReference type="Proteomes" id="UP000327157">
    <property type="component" value="Chromosome 6"/>
</dbReference>
<dbReference type="CDD" id="cd00483">
    <property type="entry name" value="HPPK"/>
    <property type="match status" value="1"/>
</dbReference>
<comment type="pathway">
    <text evidence="1">Cofactor biosynthesis; tetrahydrofolate biosynthesis; 2-amino-4-hydroxy-6-hydroxymethyl-7,8-dihydropteridine diphosphate from 7,8-dihydroneopterin triphosphate: step 4/4.</text>
</comment>
<dbReference type="GO" id="GO:0005524">
    <property type="term" value="F:ATP binding"/>
    <property type="evidence" value="ECO:0007669"/>
    <property type="project" value="UniProtKB-KW"/>
</dbReference>
<evidence type="ECO:0000256" key="8">
    <source>
        <dbReference type="SAM" id="Phobius"/>
    </source>
</evidence>
<organism evidence="10 11">
    <name type="scientific">Pyrus ussuriensis x Pyrus communis</name>
    <dbReference type="NCBI Taxonomy" id="2448454"/>
    <lineage>
        <taxon>Eukaryota</taxon>
        <taxon>Viridiplantae</taxon>
        <taxon>Streptophyta</taxon>
        <taxon>Embryophyta</taxon>
        <taxon>Tracheophyta</taxon>
        <taxon>Spermatophyta</taxon>
        <taxon>Magnoliopsida</taxon>
        <taxon>eudicotyledons</taxon>
        <taxon>Gunneridae</taxon>
        <taxon>Pentapetalae</taxon>
        <taxon>rosids</taxon>
        <taxon>fabids</taxon>
        <taxon>Rosales</taxon>
        <taxon>Rosaceae</taxon>
        <taxon>Amygdaloideae</taxon>
        <taxon>Maleae</taxon>
        <taxon>Pyrus</taxon>
    </lineage>
</organism>
<evidence type="ECO:0000256" key="7">
    <source>
        <dbReference type="ARBA" id="ARBA00022909"/>
    </source>
</evidence>
<keyword evidence="7" id="KW-0289">Folate biosynthesis</keyword>
<gene>
    <name evidence="10" type="ORF">D8674_028398</name>
</gene>
<proteinExistence type="predicted"/>
<dbReference type="PANTHER" id="PTHR20941">
    <property type="entry name" value="FOLATE SYNTHESIS PROTEINS"/>
    <property type="match status" value="1"/>
</dbReference>
<dbReference type="SUPFAM" id="SSF55083">
    <property type="entry name" value="6-hydroxymethyl-7,8-dihydropterin pyrophosphokinase, HPPK"/>
    <property type="match status" value="1"/>
</dbReference>
<comment type="caution">
    <text evidence="10">The sequence shown here is derived from an EMBL/GenBank/DDBJ whole genome shotgun (WGS) entry which is preliminary data.</text>
</comment>
<evidence type="ECO:0000256" key="2">
    <source>
        <dbReference type="ARBA" id="ARBA00013253"/>
    </source>
</evidence>
<dbReference type="SUPFAM" id="SSF51717">
    <property type="entry name" value="Dihydropteroate synthetase-like"/>
    <property type="match status" value="1"/>
</dbReference>
<dbReference type="InterPro" id="IPR045031">
    <property type="entry name" value="DHP_synth-like"/>
</dbReference>
<dbReference type="InterPro" id="IPR000550">
    <property type="entry name" value="Hppk"/>
</dbReference>
<dbReference type="GO" id="GO:0016301">
    <property type="term" value="F:kinase activity"/>
    <property type="evidence" value="ECO:0007669"/>
    <property type="project" value="UniProtKB-KW"/>
</dbReference>
<keyword evidence="8" id="KW-1133">Transmembrane helix</keyword>
<accession>A0A5N5I118</accession>
<keyword evidence="6" id="KW-0067">ATP-binding</keyword>
<dbReference type="Gene3D" id="3.30.70.560">
    <property type="entry name" value="7,8-Dihydro-6-hydroxymethylpterin-pyrophosphokinase HPPK"/>
    <property type="match status" value="1"/>
</dbReference>
<keyword evidence="8" id="KW-0812">Transmembrane</keyword>
<reference evidence="11" key="2">
    <citation type="submission" date="2019-10" db="EMBL/GenBank/DDBJ databases">
        <title>A de novo genome assembly of a pear dwarfing rootstock.</title>
        <authorList>
            <person name="Wang F."/>
            <person name="Wang J."/>
            <person name="Li S."/>
            <person name="Zhang Y."/>
            <person name="Fang M."/>
            <person name="Ma L."/>
            <person name="Zhao Y."/>
            <person name="Jiang S."/>
        </authorList>
    </citation>
    <scope>NUCLEOTIDE SEQUENCE [LARGE SCALE GENOMIC DNA]</scope>
</reference>
<dbReference type="PANTHER" id="PTHR20941:SF1">
    <property type="entry name" value="FOLIC ACID SYNTHESIS PROTEIN FOL1"/>
    <property type="match status" value="1"/>
</dbReference>
<dbReference type="GO" id="GO:0046656">
    <property type="term" value="P:folic acid biosynthetic process"/>
    <property type="evidence" value="ECO:0007669"/>
    <property type="project" value="UniProtKB-KW"/>
</dbReference>
<feature type="transmembrane region" description="Helical" evidence="8">
    <location>
        <begin position="20"/>
        <end position="39"/>
    </location>
</feature>
<evidence type="ECO:0000313" key="11">
    <source>
        <dbReference type="Proteomes" id="UP000327157"/>
    </source>
</evidence>
<dbReference type="InterPro" id="IPR011005">
    <property type="entry name" value="Dihydropteroate_synth-like_sf"/>
</dbReference>
<name>A0A5N5I118_9ROSA</name>
<keyword evidence="4" id="KW-0547">Nucleotide-binding</keyword>
<dbReference type="AlphaFoldDB" id="A0A5N5I118"/>
<dbReference type="Pfam" id="PF00809">
    <property type="entry name" value="Pterin_bind"/>
    <property type="match status" value="2"/>
</dbReference>
<dbReference type="NCBIfam" id="TIGR01498">
    <property type="entry name" value="folK"/>
    <property type="match status" value="1"/>
</dbReference>
<dbReference type="InterPro" id="IPR000489">
    <property type="entry name" value="Pterin-binding_dom"/>
</dbReference>
<dbReference type="Pfam" id="PF01288">
    <property type="entry name" value="HPPK"/>
    <property type="match status" value="1"/>
</dbReference>
<dbReference type="GO" id="GO:0003848">
    <property type="term" value="F:2-amino-4-hydroxy-6-hydroxymethyldihydropteridine diphosphokinase activity"/>
    <property type="evidence" value="ECO:0007669"/>
    <property type="project" value="UniProtKB-EC"/>
</dbReference>
<protein>
    <recommendedName>
        <fullName evidence="2">2-amino-4-hydroxy-6-hydroxymethyldihydropteridine diphosphokinase</fullName>
        <ecNumber evidence="2">2.7.6.3</ecNumber>
    </recommendedName>
</protein>
<reference evidence="10 11" key="1">
    <citation type="submission" date="2019-09" db="EMBL/GenBank/DDBJ databases">
        <authorList>
            <person name="Ou C."/>
        </authorList>
    </citation>
    <scope>NUCLEOTIDE SEQUENCE [LARGE SCALE GENOMIC DNA]</scope>
    <source>
        <strain evidence="10">S2</strain>
        <tissue evidence="10">Leaf</tissue>
    </source>
</reference>
<dbReference type="EMBL" id="SMOL01000120">
    <property type="protein sequence ID" value="KAB2632151.1"/>
    <property type="molecule type" value="Genomic_DNA"/>
</dbReference>
<evidence type="ECO:0000256" key="6">
    <source>
        <dbReference type="ARBA" id="ARBA00022840"/>
    </source>
</evidence>
<keyword evidence="5" id="KW-0418">Kinase</keyword>
<evidence type="ECO:0000256" key="3">
    <source>
        <dbReference type="ARBA" id="ARBA00022679"/>
    </source>
</evidence>
<keyword evidence="3" id="KW-0808">Transferase</keyword>
<keyword evidence="8" id="KW-0472">Membrane</keyword>
<evidence type="ECO:0000259" key="9">
    <source>
        <dbReference type="PROSITE" id="PS50972"/>
    </source>
</evidence>
<feature type="domain" description="Pterin-binding" evidence="9">
    <location>
        <begin position="186"/>
        <end position="426"/>
    </location>
</feature>
<dbReference type="InterPro" id="IPR035907">
    <property type="entry name" value="Hppk_sf"/>
</dbReference>
<dbReference type="EC" id="2.7.6.3" evidence="2"/>
<dbReference type="GO" id="GO:0046654">
    <property type="term" value="P:tetrahydrofolate biosynthetic process"/>
    <property type="evidence" value="ECO:0007669"/>
    <property type="project" value="UniProtKB-UniPathway"/>
</dbReference>
<dbReference type="OrthoDB" id="615426at2759"/>
<reference evidence="10 11" key="3">
    <citation type="submission" date="2019-11" db="EMBL/GenBank/DDBJ databases">
        <title>A de novo genome assembly of a pear dwarfing rootstock.</title>
        <authorList>
            <person name="Wang F."/>
            <person name="Wang J."/>
            <person name="Li S."/>
            <person name="Zhang Y."/>
            <person name="Fang M."/>
            <person name="Ma L."/>
            <person name="Zhao Y."/>
            <person name="Jiang S."/>
        </authorList>
    </citation>
    <scope>NUCLEOTIDE SEQUENCE [LARGE SCALE GENOMIC DNA]</scope>
    <source>
        <strain evidence="10">S2</strain>
        <tissue evidence="10">Leaf</tissue>
    </source>
</reference>
<keyword evidence="11" id="KW-1185">Reference proteome</keyword>
<evidence type="ECO:0000313" key="10">
    <source>
        <dbReference type="EMBL" id="KAB2632151.1"/>
    </source>
</evidence>